<feature type="compositionally biased region" description="Low complexity" evidence="1">
    <location>
        <begin position="350"/>
        <end position="368"/>
    </location>
</feature>
<evidence type="ECO:0000259" key="2">
    <source>
        <dbReference type="Pfam" id="PF01370"/>
    </source>
</evidence>
<gene>
    <name evidence="3" type="ORF">GCM10023195_73420</name>
</gene>
<reference evidence="4" key="1">
    <citation type="journal article" date="2019" name="Int. J. Syst. Evol. Microbiol.">
        <title>The Global Catalogue of Microorganisms (GCM) 10K type strain sequencing project: providing services to taxonomists for standard genome sequencing and annotation.</title>
        <authorList>
            <consortium name="The Broad Institute Genomics Platform"/>
            <consortium name="The Broad Institute Genome Sequencing Center for Infectious Disease"/>
            <person name="Wu L."/>
            <person name="Ma J."/>
        </authorList>
    </citation>
    <scope>NUCLEOTIDE SEQUENCE [LARGE SCALE GENOMIC DNA]</scope>
    <source>
        <strain evidence="4">JCM 17938</strain>
    </source>
</reference>
<sequence>MRVLVTGGSGFVGSYTVAALLRAGHHVRVLVRDPRRAATVLGGVGVDAEAVEMYPGDMLDAKAVAQALDGCDAVVHAAAALGVTDPRTSVLEVNVAGTRNVVRGAVARGLDPVIHVSTVAAFVPPAGPVIRADDPLAHPRTDYGLSKVAAERYVRRLQADGAPVTVFYPGGVIGPRQPHLDAMMAGLAGALNLIWPTPGGGVSLLDVRDLGEAVARATVPGLGPRRYMLGGHYLTWPELADRCDALTGVRCRRVPVPGAGMIALGALLDAVKRIRTFDYPLTRDAARIMVTLVPSDDAATIDALGLTLRPVEESLTDSLRWLAAAGHLAPARAGRLAPARAGHPTHARAGRPTPGRAGRPSPARAARPTPGPGSGDAAPNDTTSAARRKAGPVMAPSRLKTVISPPVQRMAGSAWFAKVGPKVVPPLDRALHRLSGGRLLLAQYIVPSLVLTATGHRSGLPRRTPLACLPEPDGSYLVVGSNFGREHHPAWTTNLLHEPNAEVDHRGRTIPVTARLLEGAERAEVWPRLVKVWPTFDRYVERSGRELRVFRLEPRD</sequence>
<comment type="caution">
    <text evidence="3">The sequence shown here is derived from an EMBL/GenBank/DDBJ whole genome shotgun (WGS) entry which is preliminary data.</text>
</comment>
<accession>A0ABP8TW18</accession>
<dbReference type="PANTHER" id="PTHR48079">
    <property type="entry name" value="PROTEIN YEEZ"/>
    <property type="match status" value="1"/>
</dbReference>
<evidence type="ECO:0000313" key="4">
    <source>
        <dbReference type="Proteomes" id="UP001500212"/>
    </source>
</evidence>
<feature type="domain" description="NAD-dependent epimerase/dehydratase" evidence="2">
    <location>
        <begin position="3"/>
        <end position="186"/>
    </location>
</feature>
<dbReference type="InterPro" id="IPR036291">
    <property type="entry name" value="NAD(P)-bd_dom_sf"/>
</dbReference>
<evidence type="ECO:0000313" key="3">
    <source>
        <dbReference type="EMBL" id="GAA4616496.1"/>
    </source>
</evidence>
<dbReference type="Gene3D" id="3.40.50.720">
    <property type="entry name" value="NAD(P)-binding Rossmann-like Domain"/>
    <property type="match status" value="1"/>
</dbReference>
<dbReference type="Pfam" id="PF04075">
    <property type="entry name" value="F420H2_quin_red"/>
    <property type="match status" value="1"/>
</dbReference>
<dbReference type="SUPFAM" id="SSF50475">
    <property type="entry name" value="FMN-binding split barrel"/>
    <property type="match status" value="1"/>
</dbReference>
<evidence type="ECO:0000256" key="1">
    <source>
        <dbReference type="SAM" id="MobiDB-lite"/>
    </source>
</evidence>
<dbReference type="Pfam" id="PF01370">
    <property type="entry name" value="Epimerase"/>
    <property type="match status" value="1"/>
</dbReference>
<proteinExistence type="predicted"/>
<dbReference type="InterPro" id="IPR012349">
    <property type="entry name" value="Split_barrel_FMN-bd"/>
</dbReference>
<dbReference type="PANTHER" id="PTHR48079:SF6">
    <property type="entry name" value="NAD(P)-BINDING DOMAIN-CONTAINING PROTEIN-RELATED"/>
    <property type="match status" value="1"/>
</dbReference>
<dbReference type="Proteomes" id="UP001500212">
    <property type="component" value="Unassembled WGS sequence"/>
</dbReference>
<dbReference type="Gene3D" id="2.30.110.10">
    <property type="entry name" value="Electron Transport, Fmn-binding Protein, Chain A"/>
    <property type="match status" value="1"/>
</dbReference>
<organism evidence="3 4">
    <name type="scientific">Actinoallomurus liliacearum</name>
    <dbReference type="NCBI Taxonomy" id="1080073"/>
    <lineage>
        <taxon>Bacteria</taxon>
        <taxon>Bacillati</taxon>
        <taxon>Actinomycetota</taxon>
        <taxon>Actinomycetes</taxon>
        <taxon>Streptosporangiales</taxon>
        <taxon>Thermomonosporaceae</taxon>
        <taxon>Actinoallomurus</taxon>
    </lineage>
</organism>
<protein>
    <recommendedName>
        <fullName evidence="2">NAD-dependent epimerase/dehydratase domain-containing protein</fullName>
    </recommendedName>
</protein>
<dbReference type="InterPro" id="IPR004378">
    <property type="entry name" value="F420H2_quin_Rdtase"/>
</dbReference>
<keyword evidence="4" id="KW-1185">Reference proteome</keyword>
<dbReference type="EMBL" id="BAABHJ010000032">
    <property type="protein sequence ID" value="GAA4616496.1"/>
    <property type="molecule type" value="Genomic_DNA"/>
</dbReference>
<dbReference type="NCBIfam" id="TIGR00026">
    <property type="entry name" value="hi_GC_TIGR00026"/>
    <property type="match status" value="1"/>
</dbReference>
<feature type="region of interest" description="Disordered" evidence="1">
    <location>
        <begin position="336"/>
        <end position="396"/>
    </location>
</feature>
<dbReference type="InterPro" id="IPR001509">
    <property type="entry name" value="Epimerase_deHydtase"/>
</dbReference>
<dbReference type="InterPro" id="IPR051783">
    <property type="entry name" value="NAD(P)-dependent_oxidoreduct"/>
</dbReference>
<dbReference type="SUPFAM" id="SSF51735">
    <property type="entry name" value="NAD(P)-binding Rossmann-fold domains"/>
    <property type="match status" value="1"/>
</dbReference>
<dbReference type="RefSeq" id="WP_345364795.1">
    <property type="nucleotide sequence ID" value="NZ_BAABHJ010000032.1"/>
</dbReference>
<name>A0ABP8TW18_9ACTN</name>